<comment type="caution">
    <text evidence="1">The sequence shown here is derived from an EMBL/GenBank/DDBJ whole genome shotgun (WGS) entry which is preliminary data.</text>
</comment>
<name>A0A367QH71_9NOSO</name>
<dbReference type="Proteomes" id="UP000252107">
    <property type="component" value="Unassembled WGS sequence"/>
</dbReference>
<evidence type="ECO:0000313" key="2">
    <source>
        <dbReference type="Proteomes" id="UP000252107"/>
    </source>
</evidence>
<accession>A0A367QH71</accession>
<gene>
    <name evidence="1" type="ORF">A6770_29800</name>
</gene>
<reference evidence="1" key="1">
    <citation type="submission" date="2016-04" db="EMBL/GenBank/DDBJ databases">
        <authorList>
            <person name="Tabuchi Yagui T.R."/>
        </authorList>
    </citation>
    <scope>NUCLEOTIDE SEQUENCE [LARGE SCALE GENOMIC DNA]</scope>
    <source>
        <strain evidence="1">NIES-26</strain>
    </source>
</reference>
<keyword evidence="2" id="KW-1185">Reference proteome</keyword>
<evidence type="ECO:0000313" key="1">
    <source>
        <dbReference type="EMBL" id="RCJ22552.1"/>
    </source>
</evidence>
<dbReference type="EMBL" id="LXQD01000325">
    <property type="protein sequence ID" value="RCJ22552.1"/>
    <property type="molecule type" value="Genomic_DNA"/>
</dbReference>
<dbReference type="AlphaFoldDB" id="A0A367QH71"/>
<sequence length="72" mass="8427">MGKSLSEKIQEQPIESQIKIENRAKSLIAEELTRQELRLQKQQLKLRTKKRKALKQRGVVIFGKINDKTLIK</sequence>
<protein>
    <submittedName>
        <fullName evidence="1">Uncharacterized protein</fullName>
    </submittedName>
</protein>
<proteinExistence type="predicted"/>
<organism evidence="1 2">
    <name type="scientific">Nostoc minutum NIES-26</name>
    <dbReference type="NCBI Taxonomy" id="1844469"/>
    <lineage>
        <taxon>Bacteria</taxon>
        <taxon>Bacillati</taxon>
        <taxon>Cyanobacteriota</taxon>
        <taxon>Cyanophyceae</taxon>
        <taxon>Nostocales</taxon>
        <taxon>Nostocaceae</taxon>
        <taxon>Nostoc</taxon>
    </lineage>
</organism>